<dbReference type="SMART" id="SM00342">
    <property type="entry name" value="HTH_ARAC"/>
    <property type="match status" value="1"/>
</dbReference>
<name>A0A9D1Y0E0_9FIRM</name>
<comment type="function">
    <text evidence="5">May play the central regulatory role in sporulation. It may be an element of the effector pathway responsible for the activation of sporulation genes in response to nutritional stress. Spo0A may act in concert with spo0H (a sigma factor) to control the expression of some genes that are critical to the sporulation process.</text>
</comment>
<dbReference type="PROSITE" id="PS00041">
    <property type="entry name" value="HTH_ARAC_FAMILY_1"/>
    <property type="match status" value="1"/>
</dbReference>
<sequence length="248" mass="27790">MYHILVAEDERIERMALVKVLADALGEGYAIHEAENGRRAVELFRQHPIGVAILDIEMPVMSGIDAAQIIYNEAPGCGILFLTAYDRFDYAQNAIRVRALEYLLKPYDDNELLAAVEAAIHRAPRAEAPAPAAAPEPPHTDLASAVGARALDYIHTHYQQEISMQDAARALNYSEPYFCRMFKAQFGRSFTAYLSAYRIERAQELLAQPTVSIKDVGRRVGYPDANYFAKVFRRLTGQTPSEYRAAHL</sequence>
<evidence type="ECO:0000256" key="4">
    <source>
        <dbReference type="ARBA" id="ARBA00023163"/>
    </source>
</evidence>
<evidence type="ECO:0000259" key="7">
    <source>
        <dbReference type="PROSITE" id="PS01124"/>
    </source>
</evidence>
<reference evidence="9" key="1">
    <citation type="journal article" date="2021" name="PeerJ">
        <title>Extensive microbial diversity within the chicken gut microbiome revealed by metagenomics and culture.</title>
        <authorList>
            <person name="Gilroy R."/>
            <person name="Ravi A."/>
            <person name="Getino M."/>
            <person name="Pursley I."/>
            <person name="Horton D.L."/>
            <person name="Alikhan N.F."/>
            <person name="Baker D."/>
            <person name="Gharbi K."/>
            <person name="Hall N."/>
            <person name="Watson M."/>
            <person name="Adriaenssens E.M."/>
            <person name="Foster-Nyarko E."/>
            <person name="Jarju S."/>
            <person name="Secka A."/>
            <person name="Antonio M."/>
            <person name="Oren A."/>
            <person name="Chaudhuri R.R."/>
            <person name="La Ragione R."/>
            <person name="Hildebrand F."/>
            <person name="Pallen M.J."/>
        </authorList>
    </citation>
    <scope>NUCLEOTIDE SEQUENCE</scope>
    <source>
        <strain evidence="9">ChiHecec2B26-7398</strain>
    </source>
</reference>
<feature type="domain" description="HTH araC/xylS-type" evidence="7">
    <location>
        <begin position="148"/>
        <end position="246"/>
    </location>
</feature>
<proteinExistence type="predicted"/>
<dbReference type="InterPro" id="IPR018060">
    <property type="entry name" value="HTH_AraC"/>
</dbReference>
<dbReference type="PROSITE" id="PS01124">
    <property type="entry name" value="HTH_ARAC_FAMILY_2"/>
    <property type="match status" value="1"/>
</dbReference>
<dbReference type="Proteomes" id="UP000886751">
    <property type="component" value="Unassembled WGS sequence"/>
</dbReference>
<feature type="domain" description="Response regulatory" evidence="8">
    <location>
        <begin position="3"/>
        <end position="120"/>
    </location>
</feature>
<reference evidence="9" key="2">
    <citation type="submission" date="2021-04" db="EMBL/GenBank/DDBJ databases">
        <authorList>
            <person name="Gilroy R."/>
        </authorList>
    </citation>
    <scope>NUCLEOTIDE SEQUENCE</scope>
    <source>
        <strain evidence="9">ChiHecec2B26-7398</strain>
    </source>
</reference>
<dbReference type="SUPFAM" id="SSF52172">
    <property type="entry name" value="CheY-like"/>
    <property type="match status" value="1"/>
</dbReference>
<dbReference type="GO" id="GO:0003700">
    <property type="term" value="F:DNA-binding transcription factor activity"/>
    <property type="evidence" value="ECO:0007669"/>
    <property type="project" value="InterPro"/>
</dbReference>
<dbReference type="Pfam" id="PF12833">
    <property type="entry name" value="HTH_18"/>
    <property type="match status" value="1"/>
</dbReference>
<dbReference type="Pfam" id="PF00072">
    <property type="entry name" value="Response_reg"/>
    <property type="match status" value="1"/>
</dbReference>
<keyword evidence="6" id="KW-0597">Phosphoprotein</keyword>
<comment type="caution">
    <text evidence="9">The sequence shown here is derived from an EMBL/GenBank/DDBJ whole genome shotgun (WGS) entry which is preliminary data.</text>
</comment>
<dbReference type="InterPro" id="IPR020449">
    <property type="entry name" value="Tscrpt_reg_AraC-type_HTH"/>
</dbReference>
<protein>
    <recommendedName>
        <fullName evidence="1">Stage 0 sporulation protein A homolog</fullName>
    </recommendedName>
</protein>
<evidence type="ECO:0000256" key="6">
    <source>
        <dbReference type="PROSITE-ProRule" id="PRU00169"/>
    </source>
</evidence>
<evidence type="ECO:0000256" key="2">
    <source>
        <dbReference type="ARBA" id="ARBA00023015"/>
    </source>
</evidence>
<evidence type="ECO:0000256" key="5">
    <source>
        <dbReference type="ARBA" id="ARBA00024867"/>
    </source>
</evidence>
<dbReference type="GO" id="GO:0043565">
    <property type="term" value="F:sequence-specific DNA binding"/>
    <property type="evidence" value="ECO:0007669"/>
    <property type="project" value="InterPro"/>
</dbReference>
<dbReference type="Gene3D" id="3.40.50.2300">
    <property type="match status" value="1"/>
</dbReference>
<dbReference type="InterPro" id="IPR009057">
    <property type="entry name" value="Homeodomain-like_sf"/>
</dbReference>
<dbReference type="PRINTS" id="PR00032">
    <property type="entry name" value="HTHARAC"/>
</dbReference>
<dbReference type="GO" id="GO:0000160">
    <property type="term" value="P:phosphorelay signal transduction system"/>
    <property type="evidence" value="ECO:0007669"/>
    <property type="project" value="InterPro"/>
</dbReference>
<dbReference type="InterPro" id="IPR001789">
    <property type="entry name" value="Sig_transdc_resp-reg_receiver"/>
</dbReference>
<evidence type="ECO:0000256" key="3">
    <source>
        <dbReference type="ARBA" id="ARBA00023125"/>
    </source>
</evidence>
<evidence type="ECO:0000256" key="1">
    <source>
        <dbReference type="ARBA" id="ARBA00018672"/>
    </source>
</evidence>
<dbReference type="PROSITE" id="PS50110">
    <property type="entry name" value="RESPONSE_REGULATORY"/>
    <property type="match status" value="1"/>
</dbReference>
<dbReference type="InterPro" id="IPR018062">
    <property type="entry name" value="HTH_AraC-typ_CS"/>
</dbReference>
<dbReference type="PANTHER" id="PTHR43280">
    <property type="entry name" value="ARAC-FAMILY TRANSCRIPTIONAL REGULATOR"/>
    <property type="match status" value="1"/>
</dbReference>
<dbReference type="PANTHER" id="PTHR43280:SF28">
    <property type="entry name" value="HTH-TYPE TRANSCRIPTIONAL ACTIVATOR RHAS"/>
    <property type="match status" value="1"/>
</dbReference>
<dbReference type="Gene3D" id="1.10.10.60">
    <property type="entry name" value="Homeodomain-like"/>
    <property type="match status" value="2"/>
</dbReference>
<keyword evidence="4" id="KW-0804">Transcription</keyword>
<keyword evidence="3" id="KW-0238">DNA-binding</keyword>
<evidence type="ECO:0000313" key="10">
    <source>
        <dbReference type="Proteomes" id="UP000886751"/>
    </source>
</evidence>
<dbReference type="AlphaFoldDB" id="A0A9D1Y0E0"/>
<dbReference type="CDD" id="cd17536">
    <property type="entry name" value="REC_YesN-like"/>
    <property type="match status" value="1"/>
</dbReference>
<gene>
    <name evidence="9" type="ORF">H9846_03795</name>
</gene>
<accession>A0A9D1Y0E0</accession>
<evidence type="ECO:0000313" key="9">
    <source>
        <dbReference type="EMBL" id="HIX94564.1"/>
    </source>
</evidence>
<organism evidence="9 10">
    <name type="scientific">Candidatus Gemmiger excrementipullorum</name>
    <dbReference type="NCBI Taxonomy" id="2838610"/>
    <lineage>
        <taxon>Bacteria</taxon>
        <taxon>Bacillati</taxon>
        <taxon>Bacillota</taxon>
        <taxon>Clostridia</taxon>
        <taxon>Eubacteriales</taxon>
        <taxon>Gemmiger</taxon>
    </lineage>
</organism>
<dbReference type="EMBL" id="DXEI01000058">
    <property type="protein sequence ID" value="HIX94564.1"/>
    <property type="molecule type" value="Genomic_DNA"/>
</dbReference>
<keyword evidence="2" id="KW-0805">Transcription regulation</keyword>
<evidence type="ECO:0000259" key="8">
    <source>
        <dbReference type="PROSITE" id="PS50110"/>
    </source>
</evidence>
<dbReference type="SMART" id="SM00448">
    <property type="entry name" value="REC"/>
    <property type="match status" value="1"/>
</dbReference>
<feature type="modified residue" description="4-aspartylphosphate" evidence="6">
    <location>
        <position position="55"/>
    </location>
</feature>
<dbReference type="SUPFAM" id="SSF46689">
    <property type="entry name" value="Homeodomain-like"/>
    <property type="match status" value="2"/>
</dbReference>
<dbReference type="InterPro" id="IPR011006">
    <property type="entry name" value="CheY-like_superfamily"/>
</dbReference>